<organism evidence="1 2">
    <name type="scientific">Pristionchus pacificus</name>
    <name type="common">Parasitic nematode worm</name>
    <dbReference type="NCBI Taxonomy" id="54126"/>
    <lineage>
        <taxon>Eukaryota</taxon>
        <taxon>Metazoa</taxon>
        <taxon>Ecdysozoa</taxon>
        <taxon>Nematoda</taxon>
        <taxon>Chromadorea</taxon>
        <taxon>Rhabditida</taxon>
        <taxon>Rhabditina</taxon>
        <taxon>Diplogasteromorpha</taxon>
        <taxon>Diplogasteroidea</taxon>
        <taxon>Neodiplogasteridae</taxon>
        <taxon>Pristionchus</taxon>
    </lineage>
</organism>
<dbReference type="Gene3D" id="2.60.20.10">
    <property type="entry name" value="Crystallins"/>
    <property type="match status" value="1"/>
</dbReference>
<name>A0A2A6BT80_PRIPA</name>
<evidence type="ECO:0000313" key="2">
    <source>
        <dbReference type="Proteomes" id="UP000005239"/>
    </source>
</evidence>
<reference evidence="1" key="2">
    <citation type="submission" date="2022-06" db="UniProtKB">
        <authorList>
            <consortium name="EnsemblMetazoa"/>
        </authorList>
    </citation>
    <scope>IDENTIFICATION</scope>
    <source>
        <strain evidence="1">PS312</strain>
    </source>
</reference>
<dbReference type="Proteomes" id="UP000005239">
    <property type="component" value="Unassembled WGS sequence"/>
</dbReference>
<dbReference type="InterPro" id="IPR011024">
    <property type="entry name" value="G_crystallin-like"/>
</dbReference>
<evidence type="ECO:0000313" key="1">
    <source>
        <dbReference type="EnsemblMetazoa" id="PPA37363.1"/>
    </source>
</evidence>
<dbReference type="SUPFAM" id="SSF49695">
    <property type="entry name" value="gamma-Crystallin-like"/>
    <property type="match status" value="1"/>
</dbReference>
<accession>A0A2A6BT80</accession>
<accession>A0A8R1YZM3</accession>
<gene>
    <name evidence="1" type="primary">WBGene00275732</name>
</gene>
<protein>
    <submittedName>
        <fullName evidence="1">Beta/gamma crystallin 'Greek key' domain-containing protein</fullName>
    </submittedName>
</protein>
<keyword evidence="2" id="KW-1185">Reference proteome</keyword>
<proteinExistence type="predicted"/>
<sequence length="105" mass="11856">MHFSCICLAFFPLVAYGYNVHLYDDAFWDGRVHRVVSDECEDIPMKMKDEISSLNTHGTCIFIYKKRGCSGDWAVIAPGTYGHSNLKDISFDDIVRSIGPCKDLS</sequence>
<dbReference type="EnsemblMetazoa" id="PPA37363.1">
    <property type="protein sequence ID" value="PPA37363.1"/>
    <property type="gene ID" value="WBGene00275732"/>
</dbReference>
<dbReference type="OrthoDB" id="9973045at2759"/>
<reference evidence="2" key="1">
    <citation type="journal article" date="2008" name="Nat. Genet.">
        <title>The Pristionchus pacificus genome provides a unique perspective on nematode lifestyle and parasitism.</title>
        <authorList>
            <person name="Dieterich C."/>
            <person name="Clifton S.W."/>
            <person name="Schuster L.N."/>
            <person name="Chinwalla A."/>
            <person name="Delehaunty K."/>
            <person name="Dinkelacker I."/>
            <person name="Fulton L."/>
            <person name="Fulton R."/>
            <person name="Godfrey J."/>
            <person name="Minx P."/>
            <person name="Mitreva M."/>
            <person name="Roeseler W."/>
            <person name="Tian H."/>
            <person name="Witte H."/>
            <person name="Yang S.P."/>
            <person name="Wilson R.K."/>
            <person name="Sommer R.J."/>
        </authorList>
    </citation>
    <scope>NUCLEOTIDE SEQUENCE [LARGE SCALE GENOMIC DNA]</scope>
    <source>
        <strain evidence="2">PS312</strain>
    </source>
</reference>
<dbReference type="AlphaFoldDB" id="A0A2A6BT80"/>